<evidence type="ECO:0000313" key="4">
    <source>
        <dbReference type="EMBL" id="MFD1050145.1"/>
    </source>
</evidence>
<gene>
    <name evidence="4" type="ORF">ACFQ1S_33795</name>
</gene>
<evidence type="ECO:0000256" key="1">
    <source>
        <dbReference type="ARBA" id="ARBA00022603"/>
    </source>
</evidence>
<keyword evidence="1 4" id="KW-0489">Methyltransferase</keyword>
<evidence type="ECO:0000256" key="3">
    <source>
        <dbReference type="ARBA" id="ARBA00022691"/>
    </source>
</evidence>
<evidence type="ECO:0000313" key="5">
    <source>
        <dbReference type="Proteomes" id="UP001597045"/>
    </source>
</evidence>
<dbReference type="Proteomes" id="UP001597045">
    <property type="component" value="Unassembled WGS sequence"/>
</dbReference>
<name>A0ABW3MHU6_9PSEU</name>
<dbReference type="GO" id="GO:0008168">
    <property type="term" value="F:methyltransferase activity"/>
    <property type="evidence" value="ECO:0007669"/>
    <property type="project" value="UniProtKB-KW"/>
</dbReference>
<keyword evidence="2 4" id="KW-0808">Transferase</keyword>
<proteinExistence type="predicted"/>
<comment type="caution">
    <text evidence="4">The sequence shown here is derived from an EMBL/GenBank/DDBJ whole genome shotgun (WGS) entry which is preliminary data.</text>
</comment>
<dbReference type="Pfam" id="PF01596">
    <property type="entry name" value="Methyltransf_3"/>
    <property type="match status" value="1"/>
</dbReference>
<keyword evidence="3" id="KW-0949">S-adenosyl-L-methionine</keyword>
<dbReference type="EC" id="2.1.1.-" evidence="4"/>
<reference evidence="5" key="1">
    <citation type="journal article" date="2019" name="Int. J. Syst. Evol. Microbiol.">
        <title>The Global Catalogue of Microorganisms (GCM) 10K type strain sequencing project: providing services to taxonomists for standard genome sequencing and annotation.</title>
        <authorList>
            <consortium name="The Broad Institute Genomics Platform"/>
            <consortium name="The Broad Institute Genome Sequencing Center for Infectious Disease"/>
            <person name="Wu L."/>
            <person name="Ma J."/>
        </authorList>
    </citation>
    <scope>NUCLEOTIDE SEQUENCE [LARGE SCALE GENOMIC DNA]</scope>
    <source>
        <strain evidence="5">JCM 31486</strain>
    </source>
</reference>
<dbReference type="GO" id="GO:0032259">
    <property type="term" value="P:methylation"/>
    <property type="evidence" value="ECO:0007669"/>
    <property type="project" value="UniProtKB-KW"/>
</dbReference>
<dbReference type="InterPro" id="IPR002935">
    <property type="entry name" value="SAM_O-MeTrfase"/>
</dbReference>
<evidence type="ECO:0000256" key="2">
    <source>
        <dbReference type="ARBA" id="ARBA00022679"/>
    </source>
</evidence>
<sequence length="99" mass="10805">MPYHHGDLRDALLDAAETLRDSADDAWDLVFLDAERPHYVSYWPDLVRTIRPNGLLVVDNVLSHADQVAEFRAIVSADPRVTDAVVPTGAGALLVVVSA</sequence>
<dbReference type="PROSITE" id="PS51682">
    <property type="entry name" value="SAM_OMT_I"/>
    <property type="match status" value="1"/>
</dbReference>
<organism evidence="4 5">
    <name type="scientific">Kibdelosporangium lantanae</name>
    <dbReference type="NCBI Taxonomy" id="1497396"/>
    <lineage>
        <taxon>Bacteria</taxon>
        <taxon>Bacillati</taxon>
        <taxon>Actinomycetota</taxon>
        <taxon>Actinomycetes</taxon>
        <taxon>Pseudonocardiales</taxon>
        <taxon>Pseudonocardiaceae</taxon>
        <taxon>Kibdelosporangium</taxon>
    </lineage>
</organism>
<dbReference type="Gene3D" id="3.40.50.150">
    <property type="entry name" value="Vaccinia Virus protein VP39"/>
    <property type="match status" value="1"/>
</dbReference>
<keyword evidence="5" id="KW-1185">Reference proteome</keyword>
<dbReference type="SUPFAM" id="SSF53335">
    <property type="entry name" value="S-adenosyl-L-methionine-dependent methyltransferases"/>
    <property type="match status" value="1"/>
</dbReference>
<protein>
    <submittedName>
        <fullName evidence="4">O-methyltransferase</fullName>
        <ecNumber evidence="4">2.1.1.-</ecNumber>
    </submittedName>
</protein>
<dbReference type="InterPro" id="IPR029063">
    <property type="entry name" value="SAM-dependent_MTases_sf"/>
</dbReference>
<dbReference type="EMBL" id="JBHTIS010002641">
    <property type="protein sequence ID" value="MFD1050145.1"/>
    <property type="molecule type" value="Genomic_DNA"/>
</dbReference>
<accession>A0ABW3MHU6</accession>